<accession>A0A934RZJ6</accession>
<evidence type="ECO:0000256" key="1">
    <source>
        <dbReference type="SAM" id="SignalP"/>
    </source>
</evidence>
<protein>
    <submittedName>
        <fullName evidence="2">YfiR family protein</fullName>
    </submittedName>
</protein>
<feature type="signal peptide" evidence="1">
    <location>
        <begin position="1"/>
        <end position="28"/>
    </location>
</feature>
<gene>
    <name evidence="2" type="ORF">JIN87_12910</name>
</gene>
<name>A0A934RZJ6_9BACT</name>
<dbReference type="RefSeq" id="WP_200355985.1">
    <property type="nucleotide sequence ID" value="NZ_JAENIL010000022.1"/>
</dbReference>
<dbReference type="InterPro" id="IPR025293">
    <property type="entry name" value="YfiR/HmsC-like"/>
</dbReference>
<keyword evidence="3" id="KW-1185">Reference proteome</keyword>
<feature type="chain" id="PRO_5037221341" evidence="1">
    <location>
        <begin position="29"/>
        <end position="183"/>
    </location>
</feature>
<keyword evidence="1" id="KW-0732">Signal</keyword>
<comment type="caution">
    <text evidence="2">The sequence shown here is derived from an EMBL/GenBank/DDBJ whole genome shotgun (WGS) entry which is preliminary data.</text>
</comment>
<organism evidence="2 3">
    <name type="scientific">Pelagicoccus mobilis</name>
    <dbReference type="NCBI Taxonomy" id="415221"/>
    <lineage>
        <taxon>Bacteria</taxon>
        <taxon>Pseudomonadati</taxon>
        <taxon>Verrucomicrobiota</taxon>
        <taxon>Opitutia</taxon>
        <taxon>Puniceicoccales</taxon>
        <taxon>Pelagicoccaceae</taxon>
        <taxon>Pelagicoccus</taxon>
    </lineage>
</organism>
<reference evidence="2" key="1">
    <citation type="submission" date="2021-01" db="EMBL/GenBank/DDBJ databases">
        <title>Modified the classification status of verrucomicrobia.</title>
        <authorList>
            <person name="Feng X."/>
        </authorList>
    </citation>
    <scope>NUCLEOTIDE SEQUENCE</scope>
    <source>
        <strain evidence="2">KCTC 13126</strain>
    </source>
</reference>
<dbReference type="AlphaFoldDB" id="A0A934RZJ6"/>
<evidence type="ECO:0000313" key="2">
    <source>
        <dbReference type="EMBL" id="MBK1877771.1"/>
    </source>
</evidence>
<sequence>MGPFARDLRALVAIACLLLGKLVAPTHAQPVEQATIEAAITLQILSFTEWPESDGSTVRKIGIYESDEHFEAFRKLAQNERYQGRFAIETVDSELEDSDLSQLDAIFFPRPQYTAIPRIVRKTENQALVLIGAFDGFLEQGGMVKLVKSQKKLGFEIQLENSNRRGIQYRAKLLRLAAKIIKE</sequence>
<evidence type="ECO:0000313" key="3">
    <source>
        <dbReference type="Proteomes" id="UP000617628"/>
    </source>
</evidence>
<dbReference type="Pfam" id="PF13689">
    <property type="entry name" value="DUF4154"/>
    <property type="match status" value="1"/>
</dbReference>
<proteinExistence type="predicted"/>
<dbReference type="EMBL" id="JAENIL010000022">
    <property type="protein sequence ID" value="MBK1877771.1"/>
    <property type="molecule type" value="Genomic_DNA"/>
</dbReference>
<dbReference type="Proteomes" id="UP000617628">
    <property type="component" value="Unassembled WGS sequence"/>
</dbReference>